<evidence type="ECO:0000313" key="3">
    <source>
        <dbReference type="Proteomes" id="UP001229421"/>
    </source>
</evidence>
<comment type="caution">
    <text evidence="2">The sequence shown here is derived from an EMBL/GenBank/DDBJ whole genome shotgun (WGS) entry which is preliminary data.</text>
</comment>
<dbReference type="InterPro" id="IPR022812">
    <property type="entry name" value="Dynamin"/>
</dbReference>
<organism evidence="2 3">
    <name type="scientific">Tagetes erecta</name>
    <name type="common">African marigold</name>
    <dbReference type="NCBI Taxonomy" id="13708"/>
    <lineage>
        <taxon>Eukaryota</taxon>
        <taxon>Viridiplantae</taxon>
        <taxon>Streptophyta</taxon>
        <taxon>Embryophyta</taxon>
        <taxon>Tracheophyta</taxon>
        <taxon>Spermatophyta</taxon>
        <taxon>Magnoliopsida</taxon>
        <taxon>eudicotyledons</taxon>
        <taxon>Gunneridae</taxon>
        <taxon>Pentapetalae</taxon>
        <taxon>asterids</taxon>
        <taxon>campanulids</taxon>
        <taxon>Asterales</taxon>
        <taxon>Asteraceae</taxon>
        <taxon>Asteroideae</taxon>
        <taxon>Heliantheae alliance</taxon>
        <taxon>Tageteae</taxon>
        <taxon>Tagetes</taxon>
    </lineage>
</organism>
<sequence>MSHSQHTMPPLIKELSEKLKEPLKTIKLLQVMQVLDEKPSIPPIIVLGEAGASAGSVTSTLVGLNLPSDLGVTLVLKFTNDDSIQSRNIWLTFYFEDTDCEKQVSEEHLASEIEELVKPIPENKRSKIGLTLTVIQSQVSDLTIVLLPEINTHYSEPEVPWQINTRKEDKEIEVIRGDICRYTKDDYKCLFLNVLSCPTNINSYLYKKILKGHDCFGRNIVTVFTKPDPSSEYMLTWLTSKNAIKAPFGYFFVDNTINEADDQETGERDMLSSKVDQDYIGFDVISKNLVIALLSLLFDPYSLILKRIKSDLKESDLEIKQSQKTFDSVSDAALEICFILNSVNIVLHKLFMEQDYGEYWKDEYMHVASNIAQQFRRFKIDLQDLKFVAEIPFLQSEIKLMNSGSQYFAQGFYTRSDIISLLDEQFSHASSTIDAFVSDVMKYIETVVVKVCLDCSKNHRQLRQPVKKVGRVLVEGVQESFEEKVKGMLDVEKNFLYTCDVDFDRKVNETKSRTVLELDVGKEVIDIDGIGKNIKVDHLKSYPADQVVKAFELKILIVVYWEYVVNRFVEYCSLNLQFLIREMTGVRISELVKQHFIKASKDESKLPDVEPMVAYNKVAFSQKSTSVTLVARAPSVGFQIKAHSEHNIPPLIKEMESEKLKEALNMITLLQTMEVLDRKYVPMIIVLGEAGTCSWSVISTLIGFNLPSGLDIPLLLKFKTDSVVQVFQSLDSPQKKKRWSFLKVILTSNVIQMIATASILMSCQVHQTPTPILISTKILNAFDCFGSQTATIFTKLNLSSKHMIKHSASKNISKAPFGYFFVDNAIEDGENTKVRDLLLSKVDKDYIGFVDAISKNLVIAMLSVLFHRFSSIPKRIESDLKKSIAELKEIQNTFDSLSDGDEIELILPGSTIFYLSYFDTSTYIKLLLNKPFSYATLTIDRFVTDIVGYIYRVVTKVLLDRAKNTLQLHESLEKVGTMLAKGVEESFRKKIEEMLDLEKKHCLYTRSDDFNKRVDEMKSLKLKLEVDFGKEFQFINIDGFGENICVDHLKSYPADEIERAFELKKRVLAYWECVVNRFVDNCALYFQSLIEDMADNGIRRIRKCNLMDCVNDKSNLPDVRAITDIKKAELEHRIEYLNKAKKDIKKWQVR</sequence>
<dbReference type="PANTHER" id="PTHR11566:SF173">
    <property type="entry name" value="DYNAMIN-RELATED PROTEIN 4C"/>
    <property type="match status" value="1"/>
</dbReference>
<dbReference type="EMBL" id="JAUHHV010000001">
    <property type="protein sequence ID" value="KAK1440040.1"/>
    <property type="molecule type" value="Genomic_DNA"/>
</dbReference>
<dbReference type="GO" id="GO:0016020">
    <property type="term" value="C:membrane"/>
    <property type="evidence" value="ECO:0007669"/>
    <property type="project" value="TreeGrafter"/>
</dbReference>
<accession>A0AAD8P5W0</accession>
<gene>
    <name evidence="2" type="ORF">QVD17_05865</name>
</gene>
<dbReference type="InterPro" id="IPR027417">
    <property type="entry name" value="P-loop_NTPase"/>
</dbReference>
<evidence type="ECO:0000259" key="1">
    <source>
        <dbReference type="Pfam" id="PF01031"/>
    </source>
</evidence>
<dbReference type="AlphaFoldDB" id="A0AAD8P5W0"/>
<reference evidence="2" key="1">
    <citation type="journal article" date="2023" name="bioRxiv">
        <title>Improved chromosome-level genome assembly for marigold (Tagetes erecta).</title>
        <authorList>
            <person name="Jiang F."/>
            <person name="Yuan L."/>
            <person name="Wang S."/>
            <person name="Wang H."/>
            <person name="Xu D."/>
            <person name="Wang A."/>
            <person name="Fan W."/>
        </authorList>
    </citation>
    <scope>NUCLEOTIDE SEQUENCE</scope>
    <source>
        <strain evidence="2">WSJ</strain>
        <tissue evidence="2">Leaf</tissue>
    </source>
</reference>
<dbReference type="PANTHER" id="PTHR11566">
    <property type="entry name" value="DYNAMIN"/>
    <property type="match status" value="1"/>
</dbReference>
<evidence type="ECO:0000313" key="2">
    <source>
        <dbReference type="EMBL" id="KAK1440040.1"/>
    </source>
</evidence>
<dbReference type="GO" id="GO:0005874">
    <property type="term" value="C:microtubule"/>
    <property type="evidence" value="ECO:0007669"/>
    <property type="project" value="TreeGrafter"/>
</dbReference>
<name>A0AAD8P5W0_TARER</name>
<proteinExistence type="predicted"/>
<keyword evidence="3" id="KW-1185">Reference proteome</keyword>
<dbReference type="Gene3D" id="3.40.50.300">
    <property type="entry name" value="P-loop containing nucleotide triphosphate hydrolases"/>
    <property type="match status" value="1"/>
</dbReference>
<dbReference type="InterPro" id="IPR000375">
    <property type="entry name" value="Dynamin_stalk"/>
</dbReference>
<dbReference type="GO" id="GO:0005737">
    <property type="term" value="C:cytoplasm"/>
    <property type="evidence" value="ECO:0007669"/>
    <property type="project" value="TreeGrafter"/>
</dbReference>
<dbReference type="GO" id="GO:0003924">
    <property type="term" value="F:GTPase activity"/>
    <property type="evidence" value="ECO:0007669"/>
    <property type="project" value="TreeGrafter"/>
</dbReference>
<feature type="domain" description="Dynamin stalk" evidence="1">
    <location>
        <begin position="274"/>
        <end position="510"/>
    </location>
</feature>
<dbReference type="GO" id="GO:0008017">
    <property type="term" value="F:microtubule binding"/>
    <property type="evidence" value="ECO:0007669"/>
    <property type="project" value="TreeGrafter"/>
</dbReference>
<protein>
    <recommendedName>
        <fullName evidence="1">Dynamin stalk domain-containing protein</fullName>
    </recommendedName>
</protein>
<dbReference type="Pfam" id="PF01031">
    <property type="entry name" value="Dynamin_M"/>
    <property type="match status" value="1"/>
</dbReference>
<dbReference type="Gene3D" id="1.20.120.1240">
    <property type="entry name" value="Dynamin, middle domain"/>
    <property type="match status" value="1"/>
</dbReference>
<dbReference type="Proteomes" id="UP001229421">
    <property type="component" value="Unassembled WGS sequence"/>
</dbReference>